<dbReference type="GO" id="GO:0005789">
    <property type="term" value="C:endoplasmic reticulum membrane"/>
    <property type="evidence" value="ECO:0007669"/>
    <property type="project" value="UniProtKB-SubCell"/>
</dbReference>
<proteinExistence type="predicted"/>
<dbReference type="RefSeq" id="XP_024665876.1">
    <property type="nucleotide sequence ID" value="XM_024810108.1"/>
</dbReference>
<feature type="domain" description="ALG11 mannosyltransferase N-terminal" evidence="17">
    <location>
        <begin position="98"/>
        <end position="291"/>
    </location>
</feature>
<evidence type="ECO:0000256" key="1">
    <source>
        <dbReference type="ARBA" id="ARBA00004389"/>
    </source>
</evidence>
<feature type="domain" description="Glycosyl transferase family 1" evidence="16">
    <location>
        <begin position="308"/>
        <end position="492"/>
    </location>
</feature>
<dbReference type="GeneID" id="36517299"/>
<gene>
    <name evidence="18" type="ORF">B9G98_03551</name>
</gene>
<reference evidence="18 19" key="1">
    <citation type="submission" date="2017-04" db="EMBL/GenBank/DDBJ databases">
        <title>Genome sequencing of [Candida] sorbophila.</title>
        <authorList>
            <person name="Ahn J.O."/>
        </authorList>
    </citation>
    <scope>NUCLEOTIDE SEQUENCE [LARGE SCALE GENOMIC DNA]</scope>
    <source>
        <strain evidence="18 19">DS02</strain>
    </source>
</reference>
<dbReference type="UniPathway" id="UPA00378"/>
<protein>
    <recommendedName>
        <fullName evidence="4">GDP-Man:Man(3)GlcNAc(2)-PP-Dol alpha-1,2-mannosyltransferase</fullName>
        <ecNumber evidence="3">2.4.1.131</ecNumber>
    </recommendedName>
    <alternativeName>
        <fullName evidence="11">Alpha-1,2-mannosyltransferase ALG11</fullName>
    </alternativeName>
    <alternativeName>
        <fullName evidence="12">Asparagine-linked glycosylation protein 11</fullName>
    </alternativeName>
    <alternativeName>
        <fullName evidence="13">Glycolipid 2-alpha-mannosyltransferase</fullName>
    </alternativeName>
</protein>
<evidence type="ECO:0000256" key="6">
    <source>
        <dbReference type="ARBA" id="ARBA00022679"/>
    </source>
</evidence>
<dbReference type="EMBL" id="NDIQ01000022">
    <property type="protein sequence ID" value="PRT55931.1"/>
    <property type="molecule type" value="Genomic_DNA"/>
</dbReference>
<evidence type="ECO:0000256" key="15">
    <source>
        <dbReference type="SAM" id="Phobius"/>
    </source>
</evidence>
<keyword evidence="9 15" id="KW-1133">Transmembrane helix</keyword>
<sequence>MLFQVAVAAVAGTVTAIVGLWMVTVVLRQRLRQMPAKWKDFVEFAHQSKAPIPNVVKTPSMRRQLILSSLKPALLTSMLEMRADTVDVRVVGKPTRRKIYGFFHPNANAGGGGERVLWAAVKTALAEEAKIAAIYVGVEDNLTPKVLLEKAAERFNIQFSAQEVDRIVIIFLTQKQLIEPSLYPIFNLVGQAFGQALLGYEAISNLVPDVFIDTTGLPFSYPVVRWFAQIPVVAYVHYPFIQSEMISSLRLFSPKQIYWRALLIAYKVAGLFANKVMANSTWTKQHLARTWGKKDIDIVYPPVAVQDFPEVTGKEERVAVLAYVAQFRPEKRHELVLKAFARLIASDKKFHGKKPHLILLGSVRNLADQQRVAYLKELGTSLQLTDSDYTIVENAPWVAVKRILQTSLIGLNAMWNEHFGMGVVEVMAAGLIPIAHTSAGPLLDIIKDDQGTPGFFFKSKSDPDYKPCEYPKLSDAMRSVLSLPVEEQRALSVRAYKASLRFSDEAFTKSWESSLSSIPKTEEKYRALRVKSGLFD</sequence>
<dbReference type="STRING" id="45607.A0A2T0FLR3"/>
<feature type="transmembrane region" description="Helical" evidence="15">
    <location>
        <begin position="6"/>
        <end position="27"/>
    </location>
</feature>
<dbReference type="Gene3D" id="3.40.50.2000">
    <property type="entry name" value="Glycogen Phosphorylase B"/>
    <property type="match status" value="1"/>
</dbReference>
<keyword evidence="19" id="KW-1185">Reference proteome</keyword>
<evidence type="ECO:0000256" key="4">
    <source>
        <dbReference type="ARBA" id="ARBA00022018"/>
    </source>
</evidence>
<dbReference type="Pfam" id="PF15924">
    <property type="entry name" value="ALG11_N"/>
    <property type="match status" value="1"/>
</dbReference>
<dbReference type="EC" id="2.4.1.131" evidence="3"/>
<dbReference type="OrthoDB" id="2276068at2759"/>
<dbReference type="GO" id="GO:0006487">
    <property type="term" value="P:protein N-linked glycosylation"/>
    <property type="evidence" value="ECO:0007669"/>
    <property type="project" value="TreeGrafter"/>
</dbReference>
<comment type="caution">
    <text evidence="18">The sequence shown here is derived from an EMBL/GenBank/DDBJ whole genome shotgun (WGS) entry which is preliminary data.</text>
</comment>
<keyword evidence="5 18" id="KW-0328">Glycosyltransferase</keyword>
<evidence type="ECO:0000256" key="8">
    <source>
        <dbReference type="ARBA" id="ARBA00022824"/>
    </source>
</evidence>
<evidence type="ECO:0000259" key="17">
    <source>
        <dbReference type="Pfam" id="PF15924"/>
    </source>
</evidence>
<evidence type="ECO:0000256" key="3">
    <source>
        <dbReference type="ARBA" id="ARBA00012645"/>
    </source>
</evidence>
<evidence type="ECO:0000256" key="2">
    <source>
        <dbReference type="ARBA" id="ARBA00004922"/>
    </source>
</evidence>
<evidence type="ECO:0000256" key="14">
    <source>
        <dbReference type="ARBA" id="ARBA00045065"/>
    </source>
</evidence>
<dbReference type="PANTHER" id="PTHR45919:SF1">
    <property type="entry name" value="GDP-MAN:MAN(3)GLCNAC(2)-PP-DOL ALPHA-1,2-MANNOSYLTRANSFERASE"/>
    <property type="match status" value="1"/>
</dbReference>
<evidence type="ECO:0000256" key="9">
    <source>
        <dbReference type="ARBA" id="ARBA00022989"/>
    </source>
</evidence>
<evidence type="ECO:0000313" key="18">
    <source>
        <dbReference type="EMBL" id="PRT55931.1"/>
    </source>
</evidence>
<evidence type="ECO:0000256" key="12">
    <source>
        <dbReference type="ARBA" id="ARBA00032060"/>
    </source>
</evidence>
<dbReference type="InterPro" id="IPR001296">
    <property type="entry name" value="Glyco_trans_1"/>
</dbReference>
<name>A0A2T0FLR3_9ASCO</name>
<dbReference type="PANTHER" id="PTHR45919">
    <property type="entry name" value="GDP-MAN:MAN(3)GLCNAC(2)-PP-DOL ALPHA-1,2-MANNOSYLTRANSFERASE"/>
    <property type="match status" value="1"/>
</dbReference>
<comment type="pathway">
    <text evidence="2">Protein modification; protein glycosylation.</text>
</comment>
<dbReference type="Pfam" id="PF00534">
    <property type="entry name" value="Glycos_transf_1"/>
    <property type="match status" value="1"/>
</dbReference>
<organism evidence="18 19">
    <name type="scientific">Wickerhamiella sorbophila</name>
    <dbReference type="NCBI Taxonomy" id="45607"/>
    <lineage>
        <taxon>Eukaryota</taxon>
        <taxon>Fungi</taxon>
        <taxon>Dikarya</taxon>
        <taxon>Ascomycota</taxon>
        <taxon>Saccharomycotina</taxon>
        <taxon>Dipodascomycetes</taxon>
        <taxon>Dipodascales</taxon>
        <taxon>Trichomonascaceae</taxon>
        <taxon>Wickerhamiella</taxon>
    </lineage>
</organism>
<keyword evidence="8" id="KW-0256">Endoplasmic reticulum</keyword>
<comment type="catalytic activity">
    <reaction evidence="14">
        <text>an alpha-D-Man-(1-&gt;3)-[alpha-D-Man-(1-&gt;6)]-beta-D-Man-(1-&gt;4)-beta-D-GlcNAc-(1-&gt;4)-alpha-D-GlcNAc-diphospho-di-trans,poly-cis-dolichol + 2 GDP-alpha-D-mannose = an alpha-D-Man-(1-&gt;2)-alpha-D-Man-(1-&gt;2)-alpha-D-Man-(1-&gt;3)-[alpha-D-Man-(1-&gt;6)]-beta-D-Man-(1-&gt;4)-beta-D-GlcNAc-(1-&gt;4)-alpha-D-GlcNAc-diphospho-di-trans,poly-cis-dolichol + 2 GDP + 2 H(+)</text>
        <dbReference type="Rhea" id="RHEA:29523"/>
        <dbReference type="Rhea" id="RHEA-COMP:19515"/>
        <dbReference type="Rhea" id="RHEA-COMP:19516"/>
        <dbReference type="ChEBI" id="CHEBI:15378"/>
        <dbReference type="ChEBI" id="CHEBI:57527"/>
        <dbReference type="ChEBI" id="CHEBI:58189"/>
        <dbReference type="ChEBI" id="CHEBI:132511"/>
        <dbReference type="ChEBI" id="CHEBI:132515"/>
        <dbReference type="EC" id="2.4.1.131"/>
    </reaction>
    <physiologicalReaction direction="left-to-right" evidence="14">
        <dbReference type="Rhea" id="RHEA:29524"/>
    </physiologicalReaction>
</comment>
<keyword evidence="6 18" id="KW-0808">Transferase</keyword>
<dbReference type="InterPro" id="IPR031814">
    <property type="entry name" value="ALG11_N"/>
</dbReference>
<keyword evidence="10 15" id="KW-0472">Membrane</keyword>
<evidence type="ECO:0000313" key="19">
    <source>
        <dbReference type="Proteomes" id="UP000238350"/>
    </source>
</evidence>
<dbReference type="Proteomes" id="UP000238350">
    <property type="component" value="Unassembled WGS sequence"/>
</dbReference>
<dbReference type="AlphaFoldDB" id="A0A2T0FLR3"/>
<evidence type="ECO:0000256" key="11">
    <source>
        <dbReference type="ARBA" id="ARBA00030431"/>
    </source>
</evidence>
<dbReference type="GO" id="GO:0004377">
    <property type="term" value="F:GDP-Man:Man(3)GlcNAc(2)-PP-Dol alpha-1,2-mannosyltransferase activity"/>
    <property type="evidence" value="ECO:0007669"/>
    <property type="project" value="UniProtKB-EC"/>
</dbReference>
<evidence type="ECO:0000259" key="16">
    <source>
        <dbReference type="Pfam" id="PF00534"/>
    </source>
</evidence>
<evidence type="ECO:0000256" key="13">
    <source>
        <dbReference type="ARBA" id="ARBA00032515"/>
    </source>
</evidence>
<evidence type="ECO:0000256" key="5">
    <source>
        <dbReference type="ARBA" id="ARBA00022676"/>
    </source>
</evidence>
<evidence type="ECO:0000256" key="7">
    <source>
        <dbReference type="ARBA" id="ARBA00022692"/>
    </source>
</evidence>
<keyword evidence="7 15" id="KW-0812">Transmembrane</keyword>
<comment type="subcellular location">
    <subcellularLocation>
        <location evidence="1">Endoplasmic reticulum membrane</location>
        <topology evidence="1">Single-pass membrane protein</topology>
    </subcellularLocation>
</comment>
<evidence type="ECO:0000256" key="10">
    <source>
        <dbReference type="ARBA" id="ARBA00023136"/>
    </source>
</evidence>
<accession>A0A2T0FLR3</accession>
<dbReference type="InterPro" id="IPR038013">
    <property type="entry name" value="ALG11"/>
</dbReference>
<dbReference type="SUPFAM" id="SSF53756">
    <property type="entry name" value="UDP-Glycosyltransferase/glycogen phosphorylase"/>
    <property type="match status" value="1"/>
</dbReference>